<dbReference type="SUPFAM" id="SSF103515">
    <property type="entry name" value="Autotransporter"/>
    <property type="match status" value="1"/>
</dbReference>
<dbReference type="NCBIfam" id="TIGR01414">
    <property type="entry name" value="autotrans_barl"/>
    <property type="match status" value="1"/>
</dbReference>
<evidence type="ECO:0000256" key="6">
    <source>
        <dbReference type="ARBA" id="ARBA00022841"/>
    </source>
</evidence>
<evidence type="ECO:0000313" key="10">
    <source>
        <dbReference type="EMBL" id="NMX98022.1"/>
    </source>
</evidence>
<dbReference type="SMART" id="SM00710">
    <property type="entry name" value="PbH1"/>
    <property type="match status" value="4"/>
</dbReference>
<evidence type="ECO:0000256" key="4">
    <source>
        <dbReference type="ARBA" id="ARBA00012124"/>
    </source>
</evidence>
<evidence type="ECO:0000313" key="11">
    <source>
        <dbReference type="Proteomes" id="UP000552560"/>
    </source>
</evidence>
<reference evidence="10 11" key="1">
    <citation type="journal article" date="2020" name="Front. Microbiol.">
        <title>Genetic Organization of the aprX-lipA2 Operon Affects the Proteolytic Potential of Pseudomonas Species in Milk.</title>
        <authorList>
            <person name="Maier C."/>
            <person name="Huptas C."/>
            <person name="von Neubeck M."/>
            <person name="Scherer S."/>
            <person name="Wenning M."/>
            <person name="Lucking G."/>
        </authorList>
    </citation>
    <scope>NUCLEOTIDE SEQUENCE [LARGE SCALE GENOMIC DNA]</scope>
    <source>
        <strain evidence="10 11">WS 4671</strain>
    </source>
</reference>
<protein>
    <recommendedName>
        <fullName evidence="4">mannuronan 5-epimerase</fullName>
        <ecNumber evidence="4">5.1.3.37</ecNumber>
    </recommendedName>
</protein>
<dbReference type="InterPro" id="IPR012332">
    <property type="entry name" value="Autotransporter_pectin_lyase_C"/>
</dbReference>
<accession>A0A0R3AW80</accession>
<dbReference type="CDD" id="cd01343">
    <property type="entry name" value="PL1_Passenger_AT"/>
    <property type="match status" value="1"/>
</dbReference>
<evidence type="ECO:0000259" key="9">
    <source>
        <dbReference type="PROSITE" id="PS51208"/>
    </source>
</evidence>
<dbReference type="InterPro" id="IPR039448">
    <property type="entry name" value="Beta_helix"/>
</dbReference>
<evidence type="ECO:0000256" key="3">
    <source>
        <dbReference type="ARBA" id="ARBA00010085"/>
    </source>
</evidence>
<dbReference type="EC" id="5.1.3.37" evidence="4"/>
<dbReference type="PRINTS" id="PR01484">
    <property type="entry name" value="PRTACTNFAMLY"/>
</dbReference>
<dbReference type="EMBL" id="JAAQWE010000014">
    <property type="protein sequence ID" value="NMX98022.1"/>
    <property type="molecule type" value="Genomic_DNA"/>
</dbReference>
<name>A0A0R3AW80_PSEVE</name>
<comment type="caution">
    <text evidence="10">The sequence shown here is derived from an EMBL/GenBank/DDBJ whole genome shotgun (WGS) entry which is preliminary data.</text>
</comment>
<dbReference type="RefSeq" id="WP_057004965.1">
    <property type="nucleotide sequence ID" value="NZ_CP149793.1"/>
</dbReference>
<dbReference type="GO" id="GO:0042121">
    <property type="term" value="P:alginic acid biosynthetic process"/>
    <property type="evidence" value="ECO:0007669"/>
    <property type="project" value="UniProtKB-KW"/>
</dbReference>
<dbReference type="OrthoDB" id="6056869at2"/>
<evidence type="ECO:0000256" key="1">
    <source>
        <dbReference type="ARBA" id="ARBA00001550"/>
    </source>
</evidence>
<comment type="pathway">
    <text evidence="2">Glycan biosynthesis; alginate biosynthesis.</text>
</comment>
<gene>
    <name evidence="10" type="ORF">HBO43_15585</name>
</gene>
<dbReference type="Pfam" id="PF13229">
    <property type="entry name" value="Beta_helix"/>
    <property type="match status" value="1"/>
</dbReference>
<dbReference type="PROSITE" id="PS51208">
    <property type="entry name" value="AUTOTRANSPORTER"/>
    <property type="match status" value="1"/>
</dbReference>
<dbReference type="AlphaFoldDB" id="A0A0R3AW80"/>
<dbReference type="Gene3D" id="2.160.20.20">
    <property type="match status" value="1"/>
</dbReference>
<dbReference type="InterPro" id="IPR004899">
    <property type="entry name" value="Pertactin_central"/>
</dbReference>
<dbReference type="GO" id="GO:0019867">
    <property type="term" value="C:outer membrane"/>
    <property type="evidence" value="ECO:0007669"/>
    <property type="project" value="InterPro"/>
</dbReference>
<evidence type="ECO:0000256" key="5">
    <source>
        <dbReference type="ARBA" id="ARBA00022729"/>
    </source>
</evidence>
<proteinExistence type="inferred from homology"/>
<dbReference type="Proteomes" id="UP000552560">
    <property type="component" value="Unassembled WGS sequence"/>
</dbReference>
<dbReference type="GO" id="GO:0016853">
    <property type="term" value="F:isomerase activity"/>
    <property type="evidence" value="ECO:0007669"/>
    <property type="project" value="UniProtKB-KW"/>
</dbReference>
<dbReference type="PANTHER" id="PTHR35037:SF7">
    <property type="entry name" value="AUTOTRANSPORTER"/>
    <property type="match status" value="1"/>
</dbReference>
<feature type="signal peptide" evidence="8">
    <location>
        <begin position="1"/>
        <end position="36"/>
    </location>
</feature>
<dbReference type="PANTHER" id="PTHR35037">
    <property type="entry name" value="C-TERMINAL REGION OF AIDA-LIKE PROTEIN"/>
    <property type="match status" value="1"/>
</dbReference>
<dbReference type="Gene3D" id="2.40.128.130">
    <property type="entry name" value="Autotransporter beta-domain"/>
    <property type="match status" value="1"/>
</dbReference>
<dbReference type="InterPro" id="IPR005546">
    <property type="entry name" value="Autotransporte_beta"/>
</dbReference>
<keyword evidence="7" id="KW-0413">Isomerase</keyword>
<dbReference type="SMART" id="SM00869">
    <property type="entry name" value="Autotransporter"/>
    <property type="match status" value="1"/>
</dbReference>
<feature type="chain" id="PRO_5030017291" description="mannuronan 5-epimerase" evidence="8">
    <location>
        <begin position="37"/>
        <end position="764"/>
    </location>
</feature>
<organism evidence="10 11">
    <name type="scientific">Pseudomonas veronii</name>
    <dbReference type="NCBI Taxonomy" id="76761"/>
    <lineage>
        <taxon>Bacteria</taxon>
        <taxon>Pseudomonadati</taxon>
        <taxon>Pseudomonadota</taxon>
        <taxon>Gammaproteobacteria</taxon>
        <taxon>Pseudomonadales</taxon>
        <taxon>Pseudomonadaceae</taxon>
        <taxon>Pseudomonas</taxon>
    </lineage>
</organism>
<evidence type="ECO:0000256" key="7">
    <source>
        <dbReference type="ARBA" id="ARBA00023235"/>
    </source>
</evidence>
<dbReference type="Pfam" id="PF03797">
    <property type="entry name" value="Autotransporter"/>
    <property type="match status" value="1"/>
</dbReference>
<keyword evidence="5 8" id="KW-0732">Signal</keyword>
<dbReference type="Pfam" id="PF03212">
    <property type="entry name" value="Pertactin"/>
    <property type="match status" value="1"/>
</dbReference>
<evidence type="ECO:0000256" key="8">
    <source>
        <dbReference type="SAM" id="SignalP"/>
    </source>
</evidence>
<dbReference type="InterPro" id="IPR051551">
    <property type="entry name" value="Autotransporter_adhesion"/>
</dbReference>
<sequence length="764" mass="79960">MIHTSTHPRFRCTRLSTAIKLIAAAPLCLLGEQAFAVKVIDGQTGPAYFDVVPGSHTDNYIVQREGVLNVKPGGVTREILVTGASTLNMDGGRVDGYSTLDAAILLNRSNATIANSQITSYSKGGLDMSRSLSEDIGSEAVVSNSQITGATYGATVTAFSHLQLLDGSTLTGGSQEGLKLMGGKATVVGSTITGATNGVTMTREHRTVNESPVLVLEGSRVEGVSGPAILVNQTITAEIDVNNGSTLIGGNGNMLELTGGGNANMRVNNSALAGNIQVGTDSALDLSLDGAIMKGDVINNGGSASVGLNNGSVLTGRLEHVDKLAINSDATWVMVDHQQVGDLSLSGGNVKFGETGTFYQLDVANLSGNGTFIMSADFATLSSDFLNVTGTSSGDHKLLIASSGADPLSDDRLHVVHTADGGAQFSLIGDRVDVGTYSYSLINDNDGKDWLLDPGSKVISPSTNSVLALFNAAPTVLLGEMTTLRTRMGELRFSEGQSAGLWTRAYGNKYEVSNDKTGLGYSQSQRGFALGADAPVSGGDGQWLIGAMVGHSTSDLDLNRGSSATIDSYYVGGYATWLDVESGFYFDGVLKFNRMHNESNVAMSDGKKGKGNYAQNAMGASAEVGRHITLDDGFFVEPYGQLSAVITQGQSYTLDNGLDAKGDRSSTVIGELGTTVGRNIQLESGGVLQPYLKAAVAHEFDQSNKVFVNDNSFNNDLSGSRLKLGAGVAMSVSQNLKLHADLEHSTGKNIKQPYGVNLGLRYDF</sequence>
<dbReference type="SUPFAM" id="SSF51126">
    <property type="entry name" value="Pectin lyase-like"/>
    <property type="match status" value="1"/>
</dbReference>
<dbReference type="InterPro" id="IPR036709">
    <property type="entry name" value="Autotransporte_beta_dom_sf"/>
</dbReference>
<dbReference type="InterPro" id="IPR011050">
    <property type="entry name" value="Pectin_lyase_fold/virulence"/>
</dbReference>
<dbReference type="InterPro" id="IPR003991">
    <property type="entry name" value="Pertactin_virulence_factor"/>
</dbReference>
<evidence type="ECO:0000256" key="2">
    <source>
        <dbReference type="ARBA" id="ARBA00005182"/>
    </source>
</evidence>
<comment type="catalytic activity">
    <reaction evidence="1">
        <text>[(1-&gt;4)-beta-D-mannuronosyl](n) = [alginate](n)</text>
        <dbReference type="Rhea" id="RHEA:45572"/>
        <dbReference type="Rhea" id="RHEA-COMP:11264"/>
        <dbReference type="Rhea" id="RHEA-COMP:11270"/>
        <dbReference type="ChEBI" id="CHEBI:58187"/>
        <dbReference type="ChEBI" id="CHEBI:85311"/>
        <dbReference type="EC" id="5.1.3.37"/>
    </reaction>
</comment>
<dbReference type="InterPro" id="IPR006626">
    <property type="entry name" value="PbH1"/>
</dbReference>
<keyword evidence="6" id="KW-0016">Alginate biosynthesis</keyword>
<feature type="domain" description="Autotransporter" evidence="9">
    <location>
        <begin position="494"/>
        <end position="764"/>
    </location>
</feature>
<comment type="similarity">
    <text evidence="3">Belongs to the D-mannuronate C5-epimerase family.</text>
</comment>
<dbReference type="InterPro" id="IPR006315">
    <property type="entry name" value="OM_autotransptr_brl_dom"/>
</dbReference>